<comment type="caution">
    <text evidence="1">The sequence shown here is derived from an EMBL/GenBank/DDBJ whole genome shotgun (WGS) entry which is preliminary data.</text>
</comment>
<dbReference type="Pfam" id="PF10294">
    <property type="entry name" value="Methyltransf_16"/>
    <property type="match status" value="1"/>
</dbReference>
<dbReference type="FunFam" id="3.40.50.150:FF:000793">
    <property type="entry name" value="FACT complex subunit SPT16"/>
    <property type="match status" value="1"/>
</dbReference>
<dbReference type="PANTHER" id="PTHR14614:SF130">
    <property type="entry name" value="PROTEIN-LYSINE N-METHYLTRANSFERASE EEF2KMT"/>
    <property type="match status" value="1"/>
</dbReference>
<sequence>MAAAEAELGGSDRPCLHMLSAFLALEPPDIVISLAREFGGGSITESVQSCIWRRCISKADLKWQGPFLRRFIKKLIVEIESSGGLVLDELYEYYASCVIPLKDDDSSVGNSKVFKTISFIFPEEYSEIISCPKSRKLEVRLRSSVNMLEGDTGCSIWPSSLFMSEFILSFPDLFANKCCFEVGSGVGLVGICLSHVKASKVILTDGDFSTLANMKVNLELNHLTTGNHTSGKLSHDEMVHCVCLPWESASDDDLHSFAPDIILGADVIYDPSCLPHLVRVLSALLKRQHPYPELSTTRLDFDTSSGKETSNGAEKGPVAYIASVIRNINTFNCFLGLVEQANLVVTDLTETIKASDFLPYLRSYDRSSIRIFRIHV</sequence>
<dbReference type="InterPro" id="IPR019410">
    <property type="entry name" value="Methyltransf_16"/>
</dbReference>
<dbReference type="GO" id="GO:0008168">
    <property type="term" value="F:methyltransferase activity"/>
    <property type="evidence" value="ECO:0007669"/>
    <property type="project" value="UniProtKB-KW"/>
</dbReference>
<keyword evidence="2" id="KW-1185">Reference proteome</keyword>
<protein>
    <submittedName>
        <fullName evidence="1">S-adenosyl-L-methionine-dependent methyltransferases superfamily protein</fullName>
    </submittedName>
</protein>
<proteinExistence type="predicted"/>
<accession>A0AAD4P3Q1</accession>
<evidence type="ECO:0000313" key="2">
    <source>
        <dbReference type="Proteomes" id="UP001190926"/>
    </source>
</evidence>
<name>A0AAD4P3Q1_PERFH</name>
<reference evidence="1 2" key="1">
    <citation type="journal article" date="2021" name="Nat. Commun.">
        <title>Incipient diploidization of the medicinal plant Perilla within 10,000 years.</title>
        <authorList>
            <person name="Zhang Y."/>
            <person name="Shen Q."/>
            <person name="Leng L."/>
            <person name="Zhang D."/>
            <person name="Chen S."/>
            <person name="Shi Y."/>
            <person name="Ning Z."/>
            <person name="Chen S."/>
        </authorList>
    </citation>
    <scope>NUCLEOTIDE SEQUENCE [LARGE SCALE GENOMIC DNA]</scope>
    <source>
        <strain evidence="2">cv. PC099</strain>
    </source>
</reference>
<dbReference type="GO" id="GO:0032259">
    <property type="term" value="P:methylation"/>
    <property type="evidence" value="ECO:0007669"/>
    <property type="project" value="UniProtKB-KW"/>
</dbReference>
<dbReference type="Proteomes" id="UP001190926">
    <property type="component" value="Unassembled WGS sequence"/>
</dbReference>
<gene>
    <name evidence="1" type="ORF">C2S53_017581</name>
</gene>
<keyword evidence="1" id="KW-0808">Transferase</keyword>
<dbReference type="AlphaFoldDB" id="A0AAD4P3Q1"/>
<evidence type="ECO:0000313" key="1">
    <source>
        <dbReference type="EMBL" id="KAH6825609.1"/>
    </source>
</evidence>
<organism evidence="1 2">
    <name type="scientific">Perilla frutescens var. hirtella</name>
    <name type="common">Perilla citriodora</name>
    <name type="synonym">Perilla setoyensis</name>
    <dbReference type="NCBI Taxonomy" id="608512"/>
    <lineage>
        <taxon>Eukaryota</taxon>
        <taxon>Viridiplantae</taxon>
        <taxon>Streptophyta</taxon>
        <taxon>Embryophyta</taxon>
        <taxon>Tracheophyta</taxon>
        <taxon>Spermatophyta</taxon>
        <taxon>Magnoliopsida</taxon>
        <taxon>eudicotyledons</taxon>
        <taxon>Gunneridae</taxon>
        <taxon>Pentapetalae</taxon>
        <taxon>asterids</taxon>
        <taxon>lamiids</taxon>
        <taxon>Lamiales</taxon>
        <taxon>Lamiaceae</taxon>
        <taxon>Nepetoideae</taxon>
        <taxon>Elsholtzieae</taxon>
        <taxon>Perilla</taxon>
    </lineage>
</organism>
<dbReference type="PANTHER" id="PTHR14614">
    <property type="entry name" value="HEPATOCELLULAR CARCINOMA-ASSOCIATED ANTIGEN"/>
    <property type="match status" value="1"/>
</dbReference>
<dbReference type="Gene3D" id="3.40.50.150">
    <property type="entry name" value="Vaccinia Virus protein VP39"/>
    <property type="match status" value="1"/>
</dbReference>
<dbReference type="SUPFAM" id="SSF53335">
    <property type="entry name" value="S-adenosyl-L-methionine-dependent methyltransferases"/>
    <property type="match status" value="1"/>
</dbReference>
<dbReference type="EMBL" id="SDAM02000175">
    <property type="protein sequence ID" value="KAH6825609.1"/>
    <property type="molecule type" value="Genomic_DNA"/>
</dbReference>
<keyword evidence="1" id="KW-0489">Methyltransferase</keyword>
<dbReference type="InterPro" id="IPR029063">
    <property type="entry name" value="SAM-dependent_MTases_sf"/>
</dbReference>